<dbReference type="InterPro" id="IPR018060">
    <property type="entry name" value="HTH_AraC"/>
</dbReference>
<evidence type="ECO:0000256" key="15">
    <source>
        <dbReference type="PIRSR" id="PIRSR000409-1"/>
    </source>
</evidence>
<feature type="domain" description="HTH araC/xylS-type" evidence="17">
    <location>
        <begin position="94"/>
        <end position="191"/>
    </location>
</feature>
<feature type="active site" description="Nucleophile; methyl group acceptor from methylphosphotriester" evidence="15">
    <location>
        <position position="44"/>
    </location>
</feature>
<keyword evidence="7" id="KW-0227">DNA damage</keyword>
<dbReference type="PANTHER" id="PTHR10815:SF14">
    <property type="entry name" value="BIFUNCTIONAL TRANSCRIPTIONAL ACTIVATOR_DNA REPAIR ENZYME ADA"/>
    <property type="match status" value="1"/>
</dbReference>
<keyword evidence="9" id="KW-0805">Transcription regulation</keyword>
<dbReference type="PIRSF" id="PIRSF000409">
    <property type="entry name" value="Ada"/>
    <property type="match status" value="1"/>
</dbReference>
<dbReference type="SUPFAM" id="SSF46767">
    <property type="entry name" value="Methylated DNA-protein cysteine methyltransferase, C-terminal domain"/>
    <property type="match status" value="1"/>
</dbReference>
<dbReference type="FunFam" id="1.10.10.10:FF:000214">
    <property type="entry name" value="Methylated-DNA--protein-cysteine methyltransferase"/>
    <property type="match status" value="1"/>
</dbReference>
<dbReference type="OrthoDB" id="9802228at2"/>
<feature type="active site" description="Nucleophile; methyl group acceptor from either O6-methylguanine or O4-methylthymine" evidence="15">
    <location>
        <position position="330"/>
    </location>
</feature>
<evidence type="ECO:0000313" key="18">
    <source>
        <dbReference type="EMBL" id="QBD74529.1"/>
    </source>
</evidence>
<keyword evidence="5 18" id="KW-0808">Transferase</keyword>
<dbReference type="Pfam" id="PF12833">
    <property type="entry name" value="HTH_18"/>
    <property type="match status" value="1"/>
</dbReference>
<feature type="binding site" evidence="16">
    <location>
        <position position="48"/>
    </location>
    <ligand>
        <name>Zn(2+)</name>
        <dbReference type="ChEBI" id="CHEBI:29105"/>
    </ligand>
</feature>
<comment type="similarity">
    <text evidence="2">Belongs to the MGMT family.</text>
</comment>
<evidence type="ECO:0000256" key="9">
    <source>
        <dbReference type="ARBA" id="ARBA00023015"/>
    </source>
</evidence>
<dbReference type="Proteomes" id="UP000290365">
    <property type="component" value="Chromosome"/>
</dbReference>
<keyword evidence="13" id="KW-0234">DNA repair</keyword>
<dbReference type="SUPFAM" id="SSF53155">
    <property type="entry name" value="Methylated DNA-protein cysteine methyltransferase domain"/>
    <property type="match status" value="1"/>
</dbReference>
<evidence type="ECO:0000256" key="11">
    <source>
        <dbReference type="ARBA" id="ARBA00023159"/>
    </source>
</evidence>
<evidence type="ECO:0000259" key="17">
    <source>
        <dbReference type="PROSITE" id="PS01124"/>
    </source>
</evidence>
<dbReference type="InterPro" id="IPR036388">
    <property type="entry name" value="WH-like_DNA-bd_sf"/>
</dbReference>
<dbReference type="AlphaFoldDB" id="A0A4P6JHM6"/>
<dbReference type="FunFam" id="3.40.10.10:FF:000001">
    <property type="entry name" value="DNA-3-methyladenine glycosylase 2"/>
    <property type="match status" value="1"/>
</dbReference>
<dbReference type="GO" id="GO:0003908">
    <property type="term" value="F:methylated-DNA-[protein]-cysteine S-methyltransferase activity"/>
    <property type="evidence" value="ECO:0007669"/>
    <property type="project" value="UniProtKB-EC"/>
</dbReference>
<dbReference type="InterPro" id="IPR036631">
    <property type="entry name" value="MGMT_N_sf"/>
</dbReference>
<dbReference type="GO" id="GO:0008270">
    <property type="term" value="F:zinc ion binding"/>
    <property type="evidence" value="ECO:0007669"/>
    <property type="project" value="InterPro"/>
</dbReference>
<keyword evidence="6 16" id="KW-0479">Metal-binding</keyword>
<evidence type="ECO:0000256" key="2">
    <source>
        <dbReference type="ARBA" id="ARBA00008711"/>
    </source>
</evidence>
<dbReference type="SUPFAM" id="SSF46689">
    <property type="entry name" value="Homeodomain-like"/>
    <property type="match status" value="1"/>
</dbReference>
<dbReference type="GO" id="GO:0043565">
    <property type="term" value="F:sequence-specific DNA binding"/>
    <property type="evidence" value="ECO:0007669"/>
    <property type="project" value="InterPro"/>
</dbReference>
<keyword evidence="8 16" id="KW-0862">Zinc</keyword>
<dbReference type="PROSITE" id="PS01124">
    <property type="entry name" value="HTH_ARAC_FAMILY_2"/>
    <property type="match status" value="1"/>
</dbReference>
<dbReference type="GO" id="GO:0006307">
    <property type="term" value="P:DNA alkylation repair"/>
    <property type="evidence" value="ECO:0007669"/>
    <property type="project" value="UniProtKB-ARBA"/>
</dbReference>
<keyword evidence="4 18" id="KW-0489">Methyltransferase</keyword>
<evidence type="ECO:0000256" key="3">
    <source>
        <dbReference type="ARBA" id="ARBA00011918"/>
    </source>
</evidence>
<evidence type="ECO:0000256" key="4">
    <source>
        <dbReference type="ARBA" id="ARBA00022603"/>
    </source>
</evidence>
<dbReference type="PANTHER" id="PTHR10815">
    <property type="entry name" value="METHYLATED-DNA--PROTEIN-CYSTEINE METHYLTRANSFERASE"/>
    <property type="match status" value="1"/>
</dbReference>
<feature type="binding site" evidence="16">
    <location>
        <position position="44"/>
    </location>
    <ligand>
        <name>Zn(2+)</name>
        <dbReference type="ChEBI" id="CHEBI:29105"/>
    </ligand>
</feature>
<feature type="binding site" evidence="16">
    <location>
        <position position="78"/>
    </location>
    <ligand>
        <name>Zn(2+)</name>
        <dbReference type="ChEBI" id="CHEBI:29105"/>
    </ligand>
</feature>
<evidence type="ECO:0000256" key="13">
    <source>
        <dbReference type="ARBA" id="ARBA00023204"/>
    </source>
</evidence>
<dbReference type="EC" id="2.1.1.63" evidence="3"/>
<evidence type="ECO:0000256" key="10">
    <source>
        <dbReference type="ARBA" id="ARBA00023125"/>
    </source>
</evidence>
<comment type="cofactor">
    <cofactor evidence="16">
        <name>Zn(2+)</name>
        <dbReference type="ChEBI" id="CHEBI:29105"/>
    </cofactor>
    <text evidence="16">Binds 1 zinc ion per subunit.</text>
</comment>
<dbReference type="SMART" id="SM00342">
    <property type="entry name" value="HTH_ARAC"/>
    <property type="match status" value="1"/>
</dbReference>
<organism evidence="18 19">
    <name type="scientific">Ktedonosporobacter rubrisoli</name>
    <dbReference type="NCBI Taxonomy" id="2509675"/>
    <lineage>
        <taxon>Bacteria</taxon>
        <taxon>Bacillati</taxon>
        <taxon>Chloroflexota</taxon>
        <taxon>Ktedonobacteria</taxon>
        <taxon>Ktedonobacterales</taxon>
        <taxon>Ktedonosporobacteraceae</taxon>
        <taxon>Ktedonosporobacter</taxon>
    </lineage>
</organism>
<dbReference type="InterPro" id="IPR016221">
    <property type="entry name" value="Bifunct_regulatory_prot_Ada"/>
</dbReference>
<dbReference type="NCBIfam" id="TIGR00589">
    <property type="entry name" value="ogt"/>
    <property type="match status" value="1"/>
</dbReference>
<dbReference type="InterPro" id="IPR014048">
    <property type="entry name" value="MethylDNA_cys_MeTrfase_DNA-bd"/>
</dbReference>
<dbReference type="InterPro" id="IPR009057">
    <property type="entry name" value="Homeodomain-like_sf"/>
</dbReference>
<dbReference type="Gene3D" id="3.30.160.70">
    <property type="entry name" value="Methylated DNA-protein cysteine methyltransferase domain"/>
    <property type="match status" value="1"/>
</dbReference>
<dbReference type="GO" id="GO:0032259">
    <property type="term" value="P:methylation"/>
    <property type="evidence" value="ECO:0007669"/>
    <property type="project" value="UniProtKB-KW"/>
</dbReference>
<dbReference type="RefSeq" id="WP_129885128.1">
    <property type="nucleotide sequence ID" value="NZ_CP035758.1"/>
</dbReference>
<accession>A0A4P6JHM6</accession>
<gene>
    <name evidence="18" type="primary">ada</name>
    <name evidence="18" type="ORF">EPA93_00375</name>
</gene>
<evidence type="ECO:0000256" key="14">
    <source>
        <dbReference type="ARBA" id="ARBA00049348"/>
    </source>
</evidence>
<dbReference type="PROSITE" id="PS00374">
    <property type="entry name" value="MGMT"/>
    <property type="match status" value="1"/>
</dbReference>
<evidence type="ECO:0000256" key="8">
    <source>
        <dbReference type="ARBA" id="ARBA00022833"/>
    </source>
</evidence>
<dbReference type="InterPro" id="IPR004026">
    <property type="entry name" value="Ada_DNA_repair_Zn-bd"/>
</dbReference>
<feature type="binding site" evidence="16">
    <location>
        <position position="75"/>
    </location>
    <ligand>
        <name>Zn(2+)</name>
        <dbReference type="ChEBI" id="CHEBI:29105"/>
    </ligand>
</feature>
<dbReference type="Gene3D" id="3.40.10.10">
    <property type="entry name" value="DNA Methylphosphotriester Repair Domain"/>
    <property type="match status" value="1"/>
</dbReference>
<dbReference type="InterPro" id="IPR035451">
    <property type="entry name" value="Ada-like_dom_sf"/>
</dbReference>
<protein>
    <recommendedName>
        <fullName evidence="3">methylated-DNA--[protein]-cysteine S-methyltransferase</fullName>
        <ecNumber evidence="3">2.1.1.63</ecNumber>
    </recommendedName>
</protein>
<reference evidence="18 19" key="1">
    <citation type="submission" date="2019-01" db="EMBL/GenBank/DDBJ databases">
        <title>Ktedonosporobacter rubrisoli SCAWS-G2.</title>
        <authorList>
            <person name="Huang Y."/>
            <person name="Yan B."/>
        </authorList>
    </citation>
    <scope>NUCLEOTIDE SEQUENCE [LARGE SCALE GENOMIC DNA]</scope>
    <source>
        <strain evidence="18 19">SCAWS-G2</strain>
    </source>
</reference>
<dbReference type="Gene3D" id="1.10.10.10">
    <property type="entry name" value="Winged helix-like DNA-binding domain superfamily/Winged helix DNA-binding domain"/>
    <property type="match status" value="1"/>
</dbReference>
<evidence type="ECO:0000256" key="16">
    <source>
        <dbReference type="PIRSR" id="PIRSR000409-3"/>
    </source>
</evidence>
<evidence type="ECO:0000256" key="1">
    <source>
        <dbReference type="ARBA" id="ARBA00001286"/>
    </source>
</evidence>
<comment type="catalytic activity">
    <reaction evidence="14">
        <text>a 6-O-methyl-2'-deoxyguanosine in DNA + L-cysteinyl-[protein] = S-methyl-L-cysteinyl-[protein] + a 2'-deoxyguanosine in DNA</text>
        <dbReference type="Rhea" id="RHEA:24000"/>
        <dbReference type="Rhea" id="RHEA-COMP:10131"/>
        <dbReference type="Rhea" id="RHEA-COMP:10132"/>
        <dbReference type="Rhea" id="RHEA-COMP:11367"/>
        <dbReference type="Rhea" id="RHEA-COMP:11368"/>
        <dbReference type="ChEBI" id="CHEBI:29950"/>
        <dbReference type="ChEBI" id="CHEBI:82612"/>
        <dbReference type="ChEBI" id="CHEBI:85445"/>
        <dbReference type="ChEBI" id="CHEBI:85448"/>
        <dbReference type="EC" id="2.1.1.63"/>
    </reaction>
</comment>
<keyword evidence="12" id="KW-0804">Transcription</keyword>
<keyword evidence="10 18" id="KW-0238">DNA-binding</keyword>
<evidence type="ECO:0000256" key="7">
    <source>
        <dbReference type="ARBA" id="ARBA00022763"/>
    </source>
</evidence>
<dbReference type="Gene3D" id="1.10.10.60">
    <property type="entry name" value="Homeodomain-like"/>
    <property type="match status" value="1"/>
</dbReference>
<dbReference type="NCBIfam" id="NF011964">
    <property type="entry name" value="PRK15435.1"/>
    <property type="match status" value="1"/>
</dbReference>
<evidence type="ECO:0000313" key="19">
    <source>
        <dbReference type="Proteomes" id="UP000290365"/>
    </source>
</evidence>
<sequence length="375" mass="41837">MKEMREEIKQQPLYDEQCWNAVLKRDRAADGSFVFAVRSTGIYCRPSCPARRPRRENVAFYQLPAEAETAGFRPCKRCHPELAQVPVPQAELIEEICSYIEAHLEAPLHLAELSAHFHLSPYHLQRTFKRVKGISPRQYAESCRLGQFKARLQNGEPVTSALYDAGYQSSSSLYGRVPTQLGMTPTAYRQGGKGMHINYDISKTPLGYVLMAATERGVAAVRFGESEKELETELEHEYPQASLVRDGQHIQPWMLLLLHHLQGRPMQQAGVPLDVQASAFQWKVWKALQAIPVGSTRSYGEIAKAIGEPTAARGVARACATNPVAVFIPCHRVIRANGEAGGYHWGVERKQQLLALEKTAAIQEHAGEPELATSR</sequence>
<dbReference type="KEGG" id="kbs:EPA93_00375"/>
<dbReference type="GO" id="GO:0003700">
    <property type="term" value="F:DNA-binding transcription factor activity"/>
    <property type="evidence" value="ECO:0007669"/>
    <property type="project" value="InterPro"/>
</dbReference>
<evidence type="ECO:0000256" key="12">
    <source>
        <dbReference type="ARBA" id="ARBA00023163"/>
    </source>
</evidence>
<dbReference type="InterPro" id="IPR036217">
    <property type="entry name" value="MethylDNA_cys_MeTrfase_DNAb"/>
</dbReference>
<keyword evidence="11" id="KW-0010">Activator</keyword>
<dbReference type="InterPro" id="IPR001497">
    <property type="entry name" value="MethylDNA_cys_MeTrfase_AS"/>
</dbReference>
<dbReference type="Pfam" id="PF02805">
    <property type="entry name" value="Ada_Zn_binding"/>
    <property type="match status" value="1"/>
</dbReference>
<name>A0A4P6JHM6_KTERU</name>
<evidence type="ECO:0000256" key="5">
    <source>
        <dbReference type="ARBA" id="ARBA00022679"/>
    </source>
</evidence>
<dbReference type="SUPFAM" id="SSF57884">
    <property type="entry name" value="Ada DNA repair protein, N-terminal domain (N-Ada 10)"/>
    <property type="match status" value="1"/>
</dbReference>
<proteinExistence type="inferred from homology"/>
<dbReference type="CDD" id="cd06445">
    <property type="entry name" value="ATase"/>
    <property type="match status" value="1"/>
</dbReference>
<evidence type="ECO:0000256" key="6">
    <source>
        <dbReference type="ARBA" id="ARBA00022723"/>
    </source>
</evidence>
<keyword evidence="19" id="KW-1185">Reference proteome</keyword>
<dbReference type="EMBL" id="CP035758">
    <property type="protein sequence ID" value="QBD74529.1"/>
    <property type="molecule type" value="Genomic_DNA"/>
</dbReference>
<dbReference type="Pfam" id="PF01035">
    <property type="entry name" value="DNA_binding_1"/>
    <property type="match status" value="1"/>
</dbReference>
<comment type="catalytic activity">
    <reaction evidence="1">
        <text>a 4-O-methyl-thymidine in DNA + L-cysteinyl-[protein] = a thymidine in DNA + S-methyl-L-cysteinyl-[protein]</text>
        <dbReference type="Rhea" id="RHEA:53428"/>
        <dbReference type="Rhea" id="RHEA-COMP:10131"/>
        <dbReference type="Rhea" id="RHEA-COMP:10132"/>
        <dbReference type="Rhea" id="RHEA-COMP:13555"/>
        <dbReference type="Rhea" id="RHEA-COMP:13556"/>
        <dbReference type="ChEBI" id="CHEBI:29950"/>
        <dbReference type="ChEBI" id="CHEBI:82612"/>
        <dbReference type="ChEBI" id="CHEBI:137386"/>
        <dbReference type="ChEBI" id="CHEBI:137387"/>
        <dbReference type="EC" id="2.1.1.63"/>
    </reaction>
</comment>